<evidence type="ECO:0000313" key="2">
    <source>
        <dbReference type="Proteomes" id="UP000276133"/>
    </source>
</evidence>
<protein>
    <submittedName>
        <fullName evidence="1">Uncharacterized protein</fullName>
    </submittedName>
</protein>
<proteinExistence type="predicted"/>
<evidence type="ECO:0000313" key="1">
    <source>
        <dbReference type="EMBL" id="RNA29887.1"/>
    </source>
</evidence>
<sequence>MPLFRFILEFYNVCKKVPSRKIFCINIYLRDSLDCRQLNKNFLNSTCFNLDRIINEIFVSGRALARGRLQCSSEWGKPSIMSNNINKINMKAINLSLAFQAKDADENDDY</sequence>
<dbReference type="AlphaFoldDB" id="A0A3M7S2R7"/>
<dbReference type="EMBL" id="REGN01002157">
    <property type="protein sequence ID" value="RNA29887.1"/>
    <property type="molecule type" value="Genomic_DNA"/>
</dbReference>
<name>A0A3M7S2R7_BRAPC</name>
<dbReference type="Proteomes" id="UP000276133">
    <property type="component" value="Unassembled WGS sequence"/>
</dbReference>
<keyword evidence="2" id="KW-1185">Reference proteome</keyword>
<accession>A0A3M7S2R7</accession>
<reference evidence="1 2" key="1">
    <citation type="journal article" date="2018" name="Sci. Rep.">
        <title>Genomic signatures of local adaptation to the degree of environmental predictability in rotifers.</title>
        <authorList>
            <person name="Franch-Gras L."/>
            <person name="Hahn C."/>
            <person name="Garcia-Roger E.M."/>
            <person name="Carmona M.J."/>
            <person name="Serra M."/>
            <person name="Gomez A."/>
        </authorList>
    </citation>
    <scope>NUCLEOTIDE SEQUENCE [LARGE SCALE GENOMIC DNA]</scope>
    <source>
        <strain evidence="1">HYR1</strain>
    </source>
</reference>
<organism evidence="1 2">
    <name type="scientific">Brachionus plicatilis</name>
    <name type="common">Marine rotifer</name>
    <name type="synonym">Brachionus muelleri</name>
    <dbReference type="NCBI Taxonomy" id="10195"/>
    <lineage>
        <taxon>Eukaryota</taxon>
        <taxon>Metazoa</taxon>
        <taxon>Spiralia</taxon>
        <taxon>Gnathifera</taxon>
        <taxon>Rotifera</taxon>
        <taxon>Eurotatoria</taxon>
        <taxon>Monogononta</taxon>
        <taxon>Pseudotrocha</taxon>
        <taxon>Ploima</taxon>
        <taxon>Brachionidae</taxon>
        <taxon>Brachionus</taxon>
    </lineage>
</organism>
<gene>
    <name evidence="1" type="ORF">BpHYR1_029484</name>
</gene>
<comment type="caution">
    <text evidence="1">The sequence shown here is derived from an EMBL/GenBank/DDBJ whole genome shotgun (WGS) entry which is preliminary data.</text>
</comment>